<gene>
    <name evidence="1" type="ORF">ARMGADRAFT_1016860</name>
</gene>
<dbReference type="OMA" id="HALSHSM"/>
<proteinExistence type="predicted"/>
<dbReference type="AlphaFoldDB" id="A0A2H3CVP9"/>
<dbReference type="EMBL" id="KZ293680">
    <property type="protein sequence ID" value="PBK87109.1"/>
    <property type="molecule type" value="Genomic_DNA"/>
</dbReference>
<evidence type="ECO:0000313" key="2">
    <source>
        <dbReference type="Proteomes" id="UP000217790"/>
    </source>
</evidence>
<keyword evidence="2" id="KW-1185">Reference proteome</keyword>
<sequence length="425" mass="48248">MAGEATKQDPVFPPELFDKIVDELCDDFPSLRACSLTSTLFSARTRQHIFHSIELIDEASCDRLLDLVRSSHYLVLSIKALLLCSNPPRYISSREGWKNEISSTSSLCPLLELLTNIKELTLVGVVLSNLPTRCLAALCSRSYDTLTLISAKVRDRQEMRLLLSHSTRISTLAISGKVGDTPFTHHGDAFLPPVDHLMIHWTASELFRILPSNPAYLFLVSSLKAMTITIPDTTYFVHLRALLSAALSLRKLRCNHLPSFHSGYINDFSRNQPPLIISNLRVLEIELQLRNGSPHRFNSEINFWNRIFEHMGPDCALEHLTLRVVISLSSIDDDTHIYLIPIWKKVDHALSHSMSSLSFSLRILLDYGLSATVMVRQRTPLRDIERVTIAQFKKLAEHRVNIIVEARHLPFVIKRKALDNIRYVA</sequence>
<evidence type="ECO:0000313" key="1">
    <source>
        <dbReference type="EMBL" id="PBK87109.1"/>
    </source>
</evidence>
<protein>
    <recommendedName>
        <fullName evidence="3">F-box domain-containing protein</fullName>
    </recommendedName>
</protein>
<reference evidence="2" key="1">
    <citation type="journal article" date="2017" name="Nat. Ecol. Evol.">
        <title>Genome expansion and lineage-specific genetic innovations in the forest pathogenic fungi Armillaria.</title>
        <authorList>
            <person name="Sipos G."/>
            <person name="Prasanna A.N."/>
            <person name="Walter M.C."/>
            <person name="O'Connor E."/>
            <person name="Balint B."/>
            <person name="Krizsan K."/>
            <person name="Kiss B."/>
            <person name="Hess J."/>
            <person name="Varga T."/>
            <person name="Slot J."/>
            <person name="Riley R."/>
            <person name="Boka B."/>
            <person name="Rigling D."/>
            <person name="Barry K."/>
            <person name="Lee J."/>
            <person name="Mihaltcheva S."/>
            <person name="LaButti K."/>
            <person name="Lipzen A."/>
            <person name="Waldron R."/>
            <person name="Moloney N.M."/>
            <person name="Sperisen C."/>
            <person name="Kredics L."/>
            <person name="Vagvoelgyi C."/>
            <person name="Patrignani A."/>
            <person name="Fitzpatrick D."/>
            <person name="Nagy I."/>
            <person name="Doyle S."/>
            <person name="Anderson J.B."/>
            <person name="Grigoriev I.V."/>
            <person name="Gueldener U."/>
            <person name="Muensterkoetter M."/>
            <person name="Nagy L.G."/>
        </authorList>
    </citation>
    <scope>NUCLEOTIDE SEQUENCE [LARGE SCALE GENOMIC DNA]</scope>
    <source>
        <strain evidence="2">Ar21-2</strain>
    </source>
</reference>
<dbReference type="Proteomes" id="UP000217790">
    <property type="component" value="Unassembled WGS sequence"/>
</dbReference>
<dbReference type="InParanoid" id="A0A2H3CVP9"/>
<name>A0A2H3CVP9_ARMGA</name>
<accession>A0A2H3CVP9</accession>
<dbReference type="OrthoDB" id="2788229at2759"/>
<organism evidence="1 2">
    <name type="scientific">Armillaria gallica</name>
    <name type="common">Bulbous honey fungus</name>
    <name type="synonym">Armillaria bulbosa</name>
    <dbReference type="NCBI Taxonomy" id="47427"/>
    <lineage>
        <taxon>Eukaryota</taxon>
        <taxon>Fungi</taxon>
        <taxon>Dikarya</taxon>
        <taxon>Basidiomycota</taxon>
        <taxon>Agaricomycotina</taxon>
        <taxon>Agaricomycetes</taxon>
        <taxon>Agaricomycetidae</taxon>
        <taxon>Agaricales</taxon>
        <taxon>Marasmiineae</taxon>
        <taxon>Physalacriaceae</taxon>
        <taxon>Armillaria</taxon>
    </lineage>
</organism>
<evidence type="ECO:0008006" key="3">
    <source>
        <dbReference type="Google" id="ProtNLM"/>
    </source>
</evidence>